<reference evidence="1" key="1">
    <citation type="submission" date="2021-01" db="EMBL/GenBank/DDBJ databases">
        <title>Whole genome shotgun sequence of Rugosimonospora africana NBRC 104875.</title>
        <authorList>
            <person name="Komaki H."/>
            <person name="Tamura T."/>
        </authorList>
    </citation>
    <scope>NUCLEOTIDE SEQUENCE</scope>
    <source>
        <strain evidence="1">NBRC 104875</strain>
    </source>
</reference>
<comment type="caution">
    <text evidence="1">The sequence shown here is derived from an EMBL/GenBank/DDBJ whole genome shotgun (WGS) entry which is preliminary data.</text>
</comment>
<sequence length="61" mass="6430">MTWYGKGRLTVAAEAVPAKATMTVPVPAATAMTRATLSCLFICAPGMAYRWRVAAAASIVR</sequence>
<gene>
    <name evidence="1" type="ORF">Raf01_66650</name>
</gene>
<evidence type="ECO:0000313" key="1">
    <source>
        <dbReference type="EMBL" id="GIH18493.1"/>
    </source>
</evidence>
<dbReference type="Proteomes" id="UP000642748">
    <property type="component" value="Unassembled WGS sequence"/>
</dbReference>
<dbReference type="EMBL" id="BONZ01000067">
    <property type="protein sequence ID" value="GIH18493.1"/>
    <property type="molecule type" value="Genomic_DNA"/>
</dbReference>
<protein>
    <submittedName>
        <fullName evidence="1">Uncharacterized protein</fullName>
    </submittedName>
</protein>
<name>A0A8J3VUD0_9ACTN</name>
<organism evidence="1 2">
    <name type="scientific">Rugosimonospora africana</name>
    <dbReference type="NCBI Taxonomy" id="556532"/>
    <lineage>
        <taxon>Bacteria</taxon>
        <taxon>Bacillati</taxon>
        <taxon>Actinomycetota</taxon>
        <taxon>Actinomycetes</taxon>
        <taxon>Micromonosporales</taxon>
        <taxon>Micromonosporaceae</taxon>
        <taxon>Rugosimonospora</taxon>
    </lineage>
</organism>
<accession>A0A8J3VUD0</accession>
<proteinExistence type="predicted"/>
<dbReference type="AlphaFoldDB" id="A0A8J3VUD0"/>
<keyword evidence="2" id="KW-1185">Reference proteome</keyword>
<evidence type="ECO:0000313" key="2">
    <source>
        <dbReference type="Proteomes" id="UP000642748"/>
    </source>
</evidence>